<feature type="compositionally biased region" description="Basic and acidic residues" evidence="1">
    <location>
        <begin position="244"/>
        <end position="258"/>
    </location>
</feature>
<evidence type="ECO:0000313" key="3">
    <source>
        <dbReference type="Proteomes" id="UP000558488"/>
    </source>
</evidence>
<feature type="compositionally biased region" description="Basic and acidic residues" evidence="1">
    <location>
        <begin position="346"/>
        <end position="355"/>
    </location>
</feature>
<proteinExistence type="predicted"/>
<protein>
    <submittedName>
        <fullName evidence="2">Glutamate rich 5</fullName>
    </submittedName>
</protein>
<dbReference type="PANTHER" id="PTHR23006">
    <property type="entry name" value="GLUTAMATE-RICH PROTEIN 5"/>
    <property type="match status" value="1"/>
</dbReference>
<feature type="region of interest" description="Disordered" evidence="1">
    <location>
        <begin position="291"/>
        <end position="355"/>
    </location>
</feature>
<evidence type="ECO:0000313" key="2">
    <source>
        <dbReference type="EMBL" id="KAF6326273.1"/>
    </source>
</evidence>
<dbReference type="AlphaFoldDB" id="A0A7J7VMJ0"/>
<keyword evidence="3" id="KW-1185">Reference proteome</keyword>
<dbReference type="Proteomes" id="UP000558488">
    <property type="component" value="Unassembled WGS sequence"/>
</dbReference>
<sequence length="355" mass="37803">MGCSGGALRQAGAGRTHRRGLNVCFPFIFQMDDQKVTSNMYFSTTGESESCFVQPKPLTLGRESTVGDKAQKESLPPLEKLRIPAVSAANGVQSLHARPPAKEAADSQGSTEKKIQPPEGPKEPGPLQQDGKAEAPGAGEKKDVEAVTGARRSEGNAGTEPLGTEARPRPLRTAGERDSPGAAAGTETPPAARETEPRRRAGKTPPLEAGRETRPPNTPQLLDTVPQETESPEILEGSQPVATAEERQLQETLGRDEQSQLLETVSRGEGPLEIAEGRQLVETAVKNDLVHETPEGLVNREQIQPEGTVGSMGHPAGTLETGPNMEVVGKMHPTKESQNLEGETGEEVKTDMEKS</sequence>
<gene>
    <name evidence="2" type="ORF">mPipKuh1_004540</name>
</gene>
<dbReference type="InterPro" id="IPR027856">
    <property type="entry name" value="Glu-rich_5"/>
</dbReference>
<comment type="caution">
    <text evidence="2">The sequence shown here is derived from an EMBL/GenBank/DDBJ whole genome shotgun (WGS) entry which is preliminary data.</text>
</comment>
<dbReference type="EMBL" id="JACAGB010000014">
    <property type="protein sequence ID" value="KAF6326273.1"/>
    <property type="molecule type" value="Genomic_DNA"/>
</dbReference>
<feature type="compositionally biased region" description="Basic and acidic residues" evidence="1">
    <location>
        <begin position="100"/>
        <end position="122"/>
    </location>
</feature>
<dbReference type="PANTHER" id="PTHR23006:SF0">
    <property type="entry name" value="GLUTAMATE-RICH PROTEIN 5"/>
    <property type="match status" value="1"/>
</dbReference>
<accession>A0A7J7VMJ0</accession>
<feature type="region of interest" description="Disordered" evidence="1">
    <location>
        <begin position="62"/>
        <end position="273"/>
    </location>
</feature>
<reference evidence="2 3" key="1">
    <citation type="journal article" date="2020" name="Nature">
        <title>Six reference-quality genomes reveal evolution of bat adaptations.</title>
        <authorList>
            <person name="Jebb D."/>
            <person name="Huang Z."/>
            <person name="Pippel M."/>
            <person name="Hughes G.M."/>
            <person name="Lavrichenko K."/>
            <person name="Devanna P."/>
            <person name="Winkler S."/>
            <person name="Jermiin L.S."/>
            <person name="Skirmuntt E.C."/>
            <person name="Katzourakis A."/>
            <person name="Burkitt-Gray L."/>
            <person name="Ray D.A."/>
            <person name="Sullivan K.A.M."/>
            <person name="Roscito J.G."/>
            <person name="Kirilenko B.M."/>
            <person name="Davalos L.M."/>
            <person name="Corthals A.P."/>
            <person name="Power M.L."/>
            <person name="Jones G."/>
            <person name="Ransome R.D."/>
            <person name="Dechmann D.K.N."/>
            <person name="Locatelli A.G."/>
            <person name="Puechmaille S.J."/>
            <person name="Fedrigo O."/>
            <person name="Jarvis E.D."/>
            <person name="Hiller M."/>
            <person name="Vernes S.C."/>
            <person name="Myers E.W."/>
            <person name="Teeling E.C."/>
        </authorList>
    </citation>
    <scope>NUCLEOTIDE SEQUENCE [LARGE SCALE GENOMIC DNA]</scope>
    <source>
        <strain evidence="2">MPipKuh1</strain>
        <tissue evidence="2">Flight muscle</tissue>
    </source>
</reference>
<name>A0A7J7VMJ0_PIPKU</name>
<evidence type="ECO:0000256" key="1">
    <source>
        <dbReference type="SAM" id="MobiDB-lite"/>
    </source>
</evidence>
<organism evidence="2 3">
    <name type="scientific">Pipistrellus kuhlii</name>
    <name type="common">Kuhl's pipistrelle</name>
    <dbReference type="NCBI Taxonomy" id="59472"/>
    <lineage>
        <taxon>Eukaryota</taxon>
        <taxon>Metazoa</taxon>
        <taxon>Chordata</taxon>
        <taxon>Craniata</taxon>
        <taxon>Vertebrata</taxon>
        <taxon>Euteleostomi</taxon>
        <taxon>Mammalia</taxon>
        <taxon>Eutheria</taxon>
        <taxon>Laurasiatheria</taxon>
        <taxon>Chiroptera</taxon>
        <taxon>Yangochiroptera</taxon>
        <taxon>Vespertilionidae</taxon>
        <taxon>Pipistrellus</taxon>
    </lineage>
</organism>
<feature type="compositionally biased region" description="Low complexity" evidence="1">
    <location>
        <begin position="180"/>
        <end position="192"/>
    </location>
</feature>